<dbReference type="Proteomes" id="UP001575105">
    <property type="component" value="Unassembled WGS sequence"/>
</dbReference>
<dbReference type="HAMAP" id="MF_00019">
    <property type="entry name" value="PlsX"/>
    <property type="match status" value="1"/>
</dbReference>
<comment type="similarity">
    <text evidence="10">Belongs to the PlsX family.</text>
</comment>
<comment type="catalytic activity">
    <reaction evidence="1 10">
        <text>a fatty acyl-[ACP] + phosphate = an acyl phosphate + holo-[ACP]</text>
        <dbReference type="Rhea" id="RHEA:42292"/>
        <dbReference type="Rhea" id="RHEA-COMP:9685"/>
        <dbReference type="Rhea" id="RHEA-COMP:14125"/>
        <dbReference type="ChEBI" id="CHEBI:43474"/>
        <dbReference type="ChEBI" id="CHEBI:59918"/>
        <dbReference type="ChEBI" id="CHEBI:64479"/>
        <dbReference type="ChEBI" id="CHEBI:138651"/>
        <dbReference type="EC" id="2.3.1.274"/>
    </reaction>
</comment>
<evidence type="ECO:0000256" key="10">
    <source>
        <dbReference type="HAMAP-Rule" id="MF_00019"/>
    </source>
</evidence>
<comment type="caution">
    <text evidence="11">The sequence shown here is derived from an EMBL/GenBank/DDBJ whole genome shotgun (WGS) entry which is preliminary data.</text>
</comment>
<reference evidence="11 12" key="1">
    <citation type="submission" date="2024-08" db="EMBL/GenBank/DDBJ databases">
        <title>Whole-genome sequencing of halo(alkali)philic microorganisms from hypersaline lakes.</title>
        <authorList>
            <person name="Sorokin D.Y."/>
            <person name="Merkel A.Y."/>
            <person name="Messina E."/>
            <person name="Yakimov M."/>
        </authorList>
    </citation>
    <scope>NUCLEOTIDE SEQUENCE [LARGE SCALE GENOMIC DNA]</scope>
    <source>
        <strain evidence="11 12">AB-hyl4</strain>
    </source>
</reference>
<keyword evidence="3 10" id="KW-0444">Lipid biosynthesis</keyword>
<evidence type="ECO:0000313" key="11">
    <source>
        <dbReference type="EMBL" id="MFA9476788.1"/>
    </source>
</evidence>
<dbReference type="PANTHER" id="PTHR30100:SF1">
    <property type="entry name" value="PHOSPHATE ACYLTRANSFERASE"/>
    <property type="match status" value="1"/>
</dbReference>
<keyword evidence="11" id="KW-0012">Acyltransferase</keyword>
<dbReference type="Pfam" id="PF02504">
    <property type="entry name" value="FA_synthesis"/>
    <property type="match status" value="1"/>
</dbReference>
<protein>
    <recommendedName>
        <fullName evidence="8 10">Phosphate acyltransferase</fullName>
        <ecNumber evidence="8 10">2.3.1.274</ecNumber>
    </recommendedName>
    <alternativeName>
        <fullName evidence="10">Acyl-ACP phosphotransacylase</fullName>
    </alternativeName>
    <alternativeName>
        <fullName evidence="10">Acyl-[acyl-carrier-protein]--phosphate acyltransferase</fullName>
    </alternativeName>
    <alternativeName>
        <fullName evidence="10">Phosphate-acyl-ACP acyltransferase</fullName>
    </alternativeName>
</protein>
<evidence type="ECO:0000256" key="2">
    <source>
        <dbReference type="ARBA" id="ARBA00022490"/>
    </source>
</evidence>
<keyword evidence="2 10" id="KW-0963">Cytoplasm</keyword>
<evidence type="ECO:0000256" key="3">
    <source>
        <dbReference type="ARBA" id="ARBA00022516"/>
    </source>
</evidence>
<dbReference type="EC" id="2.3.1.274" evidence="8 10"/>
<dbReference type="NCBIfam" id="TIGR00182">
    <property type="entry name" value="plsX"/>
    <property type="match status" value="1"/>
</dbReference>
<dbReference type="InterPro" id="IPR003664">
    <property type="entry name" value="FA_synthesis"/>
</dbReference>
<dbReference type="RefSeq" id="WP_425343714.1">
    <property type="nucleotide sequence ID" value="NZ_JBGUBD010000001.1"/>
</dbReference>
<keyword evidence="12" id="KW-1185">Reference proteome</keyword>
<comment type="function">
    <text evidence="10">Catalyzes the reversible formation of acyl-phosphate (acyl-PO(4)) from acyl-[acyl-carrier-protein] (acyl-ACP). This enzyme utilizes acyl-ACP as fatty acyl donor, but not acyl-CoA.</text>
</comment>
<keyword evidence="4 10" id="KW-0808">Transferase</keyword>
<gene>
    <name evidence="10 11" type="primary">plsX</name>
    <name evidence="11" type="ORF">ACERK3_00645</name>
</gene>
<sequence length="343" mass="36811">MRIAIDVMGGDHSPDAILAGSLDALELLSSDDRLVLIGDETIIREEMAERRLQDEPRVEVVGTSQVIEMAEPPVNALREKPDSSITRMAEAGGKRAGDKRCDVVISAGNTGACVAAAGKYLRRLPGVNRPGIAVTMPTFFGPVVICDVGANPEPRPHHLHQYAQMSAIYAQKLIELDTPRVALMSIGGEEGKGNALVRETHKLLKDDTSLNYVGYAEGRDIFDGKADVIVTEGFTGNVVLKLAEGLAAGLFRTIAHEIFEEDPDLAMKFEPIVKKIYKKHDYHEYGGAPLLGANGIMLICHGSSEARTITAAIRAGMKYAKLGINDAIVDAVSANEPASEEVA</sequence>
<comment type="pathway">
    <text evidence="10">Lipid metabolism; phospholipid metabolism.</text>
</comment>
<dbReference type="PIRSF" id="PIRSF002465">
    <property type="entry name" value="Phsphlp_syn_PlsX"/>
    <property type="match status" value="1"/>
</dbReference>
<evidence type="ECO:0000256" key="6">
    <source>
        <dbReference type="ARBA" id="ARBA00023209"/>
    </source>
</evidence>
<dbReference type="PANTHER" id="PTHR30100">
    <property type="entry name" value="FATTY ACID/PHOSPHOLIPID SYNTHESIS PROTEIN PLSX"/>
    <property type="match status" value="1"/>
</dbReference>
<dbReference type="EMBL" id="JBGUBD010000001">
    <property type="protein sequence ID" value="MFA9476788.1"/>
    <property type="molecule type" value="Genomic_DNA"/>
</dbReference>
<dbReference type="SUPFAM" id="SSF53659">
    <property type="entry name" value="Isocitrate/Isopropylmalate dehydrogenase-like"/>
    <property type="match status" value="1"/>
</dbReference>
<evidence type="ECO:0000256" key="1">
    <source>
        <dbReference type="ARBA" id="ARBA00001232"/>
    </source>
</evidence>
<dbReference type="GO" id="GO:0043811">
    <property type="term" value="F:phosphate:acyl-[acyl carrier protein] acyltransferase activity"/>
    <property type="evidence" value="ECO:0007669"/>
    <property type="project" value="UniProtKB-EC"/>
</dbReference>
<proteinExistence type="inferred from homology"/>
<organism evidence="11 12">
    <name type="scientific">Natronomicrosphaera hydrolytica</name>
    <dbReference type="NCBI Taxonomy" id="3242702"/>
    <lineage>
        <taxon>Bacteria</taxon>
        <taxon>Pseudomonadati</taxon>
        <taxon>Planctomycetota</taxon>
        <taxon>Phycisphaerae</taxon>
        <taxon>Phycisphaerales</taxon>
        <taxon>Phycisphaeraceae</taxon>
        <taxon>Natronomicrosphaera</taxon>
    </lineage>
</organism>
<evidence type="ECO:0000313" key="12">
    <source>
        <dbReference type="Proteomes" id="UP001575105"/>
    </source>
</evidence>
<name>A0ABV4TZM2_9BACT</name>
<comment type="subcellular location">
    <subcellularLocation>
        <location evidence="10">Cytoplasm</location>
    </subcellularLocation>
    <text evidence="10">Associated with the membrane possibly through PlsY.</text>
</comment>
<comment type="subunit">
    <text evidence="9 10">Homodimer. Probably interacts with PlsY.</text>
</comment>
<evidence type="ECO:0000256" key="5">
    <source>
        <dbReference type="ARBA" id="ARBA00023098"/>
    </source>
</evidence>
<keyword evidence="7 10" id="KW-1208">Phospholipid metabolism</keyword>
<evidence type="ECO:0000256" key="9">
    <source>
        <dbReference type="ARBA" id="ARBA00046608"/>
    </source>
</evidence>
<evidence type="ECO:0000256" key="7">
    <source>
        <dbReference type="ARBA" id="ARBA00023264"/>
    </source>
</evidence>
<accession>A0ABV4TZM2</accession>
<dbReference type="InterPro" id="IPR012281">
    <property type="entry name" value="Phospholipid_synth_PlsX-like"/>
</dbReference>
<evidence type="ECO:0000256" key="8">
    <source>
        <dbReference type="ARBA" id="ARBA00024069"/>
    </source>
</evidence>
<keyword evidence="6 10" id="KW-0594">Phospholipid biosynthesis</keyword>
<dbReference type="Gene3D" id="3.40.718.10">
    <property type="entry name" value="Isopropylmalate Dehydrogenase"/>
    <property type="match status" value="1"/>
</dbReference>
<keyword evidence="5 10" id="KW-0443">Lipid metabolism</keyword>
<evidence type="ECO:0000256" key="4">
    <source>
        <dbReference type="ARBA" id="ARBA00022679"/>
    </source>
</evidence>